<dbReference type="AlphaFoldDB" id="A0A644ZZ87"/>
<organism evidence="1">
    <name type="scientific">bioreactor metagenome</name>
    <dbReference type="NCBI Taxonomy" id="1076179"/>
    <lineage>
        <taxon>unclassified sequences</taxon>
        <taxon>metagenomes</taxon>
        <taxon>ecological metagenomes</taxon>
    </lineage>
</organism>
<protein>
    <recommendedName>
        <fullName evidence="2">Beta-barrel protein YwiB</fullName>
    </recommendedName>
</protein>
<dbReference type="Pfam" id="PF09148">
    <property type="entry name" value="DUF1934"/>
    <property type="match status" value="1"/>
</dbReference>
<comment type="caution">
    <text evidence="1">The sequence shown here is derived from an EMBL/GenBank/DDBJ whole genome shotgun (WGS) entry which is preliminary data.</text>
</comment>
<dbReference type="Gene3D" id="2.40.128.20">
    <property type="match status" value="1"/>
</dbReference>
<gene>
    <name evidence="1" type="ORF">SDC9_92978</name>
</gene>
<name>A0A644ZZ87_9ZZZZ</name>
<reference evidence="1" key="1">
    <citation type="submission" date="2019-08" db="EMBL/GenBank/DDBJ databases">
        <authorList>
            <person name="Kucharzyk K."/>
            <person name="Murdoch R.W."/>
            <person name="Higgins S."/>
            <person name="Loffler F."/>
        </authorList>
    </citation>
    <scope>NUCLEOTIDE SEQUENCE</scope>
</reference>
<evidence type="ECO:0000313" key="1">
    <source>
        <dbReference type="EMBL" id="MPM46280.1"/>
    </source>
</evidence>
<dbReference type="SUPFAM" id="SSF50814">
    <property type="entry name" value="Lipocalins"/>
    <property type="match status" value="1"/>
</dbReference>
<evidence type="ECO:0008006" key="2">
    <source>
        <dbReference type="Google" id="ProtNLM"/>
    </source>
</evidence>
<dbReference type="EMBL" id="VSSQ01011213">
    <property type="protein sequence ID" value="MPM46280.1"/>
    <property type="molecule type" value="Genomic_DNA"/>
</dbReference>
<sequence length="154" mass="17083">MEPIKLISTDTESPPLPVIISVRGEQYFDGCDPDGTELTTEGTLRPLPDGLLLRYEESALTGMEGTVTTFELRGEKVLLTRAGKVNSQMIFEEGRQHTSLYETPMGELSVDILTSFLRHSLTERGGLLEIRYSIAVDHTATGKNAFKIRVRPKS</sequence>
<dbReference type="InterPro" id="IPR012674">
    <property type="entry name" value="Calycin"/>
</dbReference>
<accession>A0A644ZZ87</accession>
<dbReference type="InterPro" id="IPR015231">
    <property type="entry name" value="DUF1934"/>
</dbReference>
<proteinExistence type="predicted"/>